<feature type="compositionally biased region" description="Low complexity" evidence="1">
    <location>
        <begin position="80"/>
        <end position="93"/>
    </location>
</feature>
<dbReference type="Proteomes" id="UP000186004">
    <property type="component" value="Unassembled WGS sequence"/>
</dbReference>
<evidence type="ECO:0000313" key="2">
    <source>
        <dbReference type="EMBL" id="SIQ20143.1"/>
    </source>
</evidence>
<organism evidence="2 3">
    <name type="scientific">Micromonospora avicenniae</name>
    <dbReference type="NCBI Taxonomy" id="1198245"/>
    <lineage>
        <taxon>Bacteria</taxon>
        <taxon>Bacillati</taxon>
        <taxon>Actinomycetota</taxon>
        <taxon>Actinomycetes</taxon>
        <taxon>Micromonosporales</taxon>
        <taxon>Micromonosporaceae</taxon>
        <taxon>Micromonospora</taxon>
    </lineage>
</organism>
<dbReference type="OrthoDB" id="3218417at2"/>
<feature type="region of interest" description="Disordered" evidence="1">
    <location>
        <begin position="1"/>
        <end position="21"/>
    </location>
</feature>
<name>A0A1N6QU84_9ACTN</name>
<keyword evidence="3" id="KW-1185">Reference proteome</keyword>
<dbReference type="Pfam" id="PF12277">
    <property type="entry name" value="DUF3618"/>
    <property type="match status" value="1"/>
</dbReference>
<feature type="region of interest" description="Disordered" evidence="1">
    <location>
        <begin position="57"/>
        <end position="93"/>
    </location>
</feature>
<evidence type="ECO:0000313" key="3">
    <source>
        <dbReference type="Proteomes" id="UP000186004"/>
    </source>
</evidence>
<accession>A0A1N6QU84</accession>
<proteinExistence type="predicted"/>
<dbReference type="RefSeq" id="WP_076466977.1">
    <property type="nucleotide sequence ID" value="NZ_FTNF01000001.1"/>
</dbReference>
<feature type="compositionally biased region" description="Basic and acidic residues" evidence="1">
    <location>
        <begin position="1"/>
        <end position="19"/>
    </location>
</feature>
<feature type="compositionally biased region" description="Polar residues" evidence="1">
    <location>
        <begin position="172"/>
        <end position="183"/>
    </location>
</feature>
<dbReference type="InterPro" id="IPR022062">
    <property type="entry name" value="DUF3618"/>
</dbReference>
<sequence>MSTDPDRIRQEIEYTRRDLSSSVDALADKVSPRRIAGDRVGEARGALTRMKEKVMGTSAHMGDAAGQRMSSARGTAQHMGQQAGQTASSAAGSVQHVGQQSREQMHGNPLAAGLIAFGAGLLVSALLPPSRRERQLAGQAKGMVSQQVGQHSGELREQASMFGHRLRDSMRQPASQAARSVGSTAIKGAAEIRQQGRSAAHQMRGQTQEAVGELRR</sequence>
<evidence type="ECO:0008006" key="4">
    <source>
        <dbReference type="Google" id="ProtNLM"/>
    </source>
</evidence>
<gene>
    <name evidence="2" type="ORF">SAMN05444858_101480</name>
</gene>
<dbReference type="STRING" id="1198245.SAMN05444858_101480"/>
<protein>
    <recommendedName>
        <fullName evidence="4">DUF3618 domain-containing protein</fullName>
    </recommendedName>
</protein>
<dbReference type="AlphaFoldDB" id="A0A1N6QU84"/>
<reference evidence="2 3" key="1">
    <citation type="submission" date="2017-01" db="EMBL/GenBank/DDBJ databases">
        <authorList>
            <person name="Mah S.A."/>
            <person name="Swanson W.J."/>
            <person name="Moy G.W."/>
            <person name="Vacquier V.D."/>
        </authorList>
    </citation>
    <scope>NUCLEOTIDE SEQUENCE [LARGE SCALE GENOMIC DNA]</scope>
    <source>
        <strain evidence="2 3">DSM 45758</strain>
    </source>
</reference>
<dbReference type="EMBL" id="FTNF01000001">
    <property type="protein sequence ID" value="SIQ20143.1"/>
    <property type="molecule type" value="Genomic_DNA"/>
</dbReference>
<feature type="region of interest" description="Disordered" evidence="1">
    <location>
        <begin position="168"/>
        <end position="216"/>
    </location>
</feature>
<evidence type="ECO:0000256" key="1">
    <source>
        <dbReference type="SAM" id="MobiDB-lite"/>
    </source>
</evidence>